<comment type="catalytic activity">
    <reaction evidence="11">
        <text>ATP + H2O = ADP + phosphate + H(+)</text>
        <dbReference type="Rhea" id="RHEA:13065"/>
        <dbReference type="ChEBI" id="CHEBI:15377"/>
        <dbReference type="ChEBI" id="CHEBI:15378"/>
        <dbReference type="ChEBI" id="CHEBI:30616"/>
        <dbReference type="ChEBI" id="CHEBI:43474"/>
        <dbReference type="ChEBI" id="CHEBI:456216"/>
        <dbReference type="EC" id="3.6.4.13"/>
    </reaction>
</comment>
<comment type="subcellular location">
    <subcellularLocation>
        <location evidence="1">Nucleus</location>
    </subcellularLocation>
</comment>
<comment type="similarity">
    <text evidence="10">Belongs to the DEAD box helicase family. DEAH subfamily. PRP16 sub-subfamily.</text>
</comment>
<evidence type="ECO:0000313" key="16">
    <source>
        <dbReference type="EMBL" id="CCF59440.1"/>
    </source>
</evidence>
<dbReference type="Pfam" id="PF00270">
    <property type="entry name" value="DEAD"/>
    <property type="match status" value="1"/>
</dbReference>
<dbReference type="PROSITE" id="PS00690">
    <property type="entry name" value="DEAH_ATP_HELICASE"/>
    <property type="match status" value="1"/>
</dbReference>
<dbReference type="Pfam" id="PF21010">
    <property type="entry name" value="HA2_C"/>
    <property type="match status" value="1"/>
</dbReference>
<dbReference type="Pfam" id="PF07717">
    <property type="entry name" value="OB_NTP_bind"/>
    <property type="match status" value="1"/>
</dbReference>
<evidence type="ECO:0000256" key="3">
    <source>
        <dbReference type="ARBA" id="ARBA00022664"/>
    </source>
</evidence>
<dbReference type="FunFam" id="3.40.50.300:FF:000007">
    <property type="entry name" value="Pre-mRNA-splicing factor ATP-dependent RNA helicase"/>
    <property type="match status" value="1"/>
</dbReference>
<evidence type="ECO:0000256" key="2">
    <source>
        <dbReference type="ARBA" id="ARBA00012552"/>
    </source>
</evidence>
<dbReference type="InterPro" id="IPR048333">
    <property type="entry name" value="HA2_WH"/>
</dbReference>
<dbReference type="InterPro" id="IPR001650">
    <property type="entry name" value="Helicase_C-like"/>
</dbReference>
<dbReference type="InterPro" id="IPR011545">
    <property type="entry name" value="DEAD/DEAH_box_helicase_dom"/>
</dbReference>
<feature type="compositionally biased region" description="Low complexity" evidence="13">
    <location>
        <begin position="141"/>
        <end position="153"/>
    </location>
</feature>
<dbReference type="FunFam" id="1.20.120.1080:FF:000018">
    <property type="entry name" value="Pre-mRNA-splicing factor ATP-dependent RNA helicase prp16"/>
    <property type="match status" value="1"/>
</dbReference>
<dbReference type="InterPro" id="IPR027417">
    <property type="entry name" value="P-loop_NTPase"/>
</dbReference>
<dbReference type="CDD" id="cd18791">
    <property type="entry name" value="SF2_C_RHA"/>
    <property type="match status" value="1"/>
</dbReference>
<keyword evidence="6" id="KW-0347">Helicase</keyword>
<dbReference type="InParanoid" id="H2AYN4"/>
<dbReference type="Pfam" id="PF00271">
    <property type="entry name" value="Helicase_C"/>
    <property type="match status" value="1"/>
</dbReference>
<keyword evidence="7" id="KW-0067">ATP-binding</keyword>
<accession>H2AYN4</accession>
<dbReference type="STRING" id="1071382.H2AYN4"/>
<keyword evidence="9" id="KW-0539">Nucleus</keyword>
<evidence type="ECO:0000256" key="13">
    <source>
        <dbReference type="SAM" id="MobiDB-lite"/>
    </source>
</evidence>
<dbReference type="GO" id="GO:0000350">
    <property type="term" value="P:generation of catalytic spliceosome for second transesterification step"/>
    <property type="evidence" value="ECO:0007669"/>
    <property type="project" value="EnsemblFungi"/>
</dbReference>
<dbReference type="GO" id="GO:0040031">
    <property type="term" value="P:snRNA modification"/>
    <property type="evidence" value="ECO:0007669"/>
    <property type="project" value="EnsemblFungi"/>
</dbReference>
<proteinExistence type="inferred from homology"/>
<organism evidence="16 17">
    <name type="scientific">Kazachstania africana (strain ATCC 22294 / BCRC 22015 / CBS 2517 / CECT 1963 / NBRC 1671 / NRRL Y-8276)</name>
    <name type="common">Yeast</name>
    <name type="synonym">Kluyveromyces africanus</name>
    <dbReference type="NCBI Taxonomy" id="1071382"/>
    <lineage>
        <taxon>Eukaryota</taxon>
        <taxon>Fungi</taxon>
        <taxon>Dikarya</taxon>
        <taxon>Ascomycota</taxon>
        <taxon>Saccharomycotina</taxon>
        <taxon>Saccharomycetes</taxon>
        <taxon>Saccharomycetales</taxon>
        <taxon>Saccharomycetaceae</taxon>
        <taxon>Kazachstania</taxon>
    </lineage>
</organism>
<evidence type="ECO:0000256" key="11">
    <source>
        <dbReference type="ARBA" id="ARBA00047984"/>
    </source>
</evidence>
<dbReference type="InterPro" id="IPR014001">
    <property type="entry name" value="Helicase_ATP-bd"/>
</dbReference>
<keyword evidence="8" id="KW-0508">mRNA splicing</keyword>
<dbReference type="SMART" id="SM00487">
    <property type="entry name" value="DEXDc"/>
    <property type="match status" value="1"/>
</dbReference>
<gene>
    <name evidence="16" type="primary">KAFR0H00310</name>
    <name evidence="16" type="ORF">KAFR_0H00310</name>
</gene>
<dbReference type="AlphaFoldDB" id="H2AYN4"/>
<dbReference type="InterPro" id="IPR011709">
    <property type="entry name" value="DEAD-box_helicase_OB_fold"/>
</dbReference>
<dbReference type="Proteomes" id="UP000005220">
    <property type="component" value="Chromosome 8"/>
</dbReference>
<dbReference type="GO" id="GO:0034458">
    <property type="term" value="F:3'-5' RNA helicase activity"/>
    <property type="evidence" value="ECO:0007669"/>
    <property type="project" value="TreeGrafter"/>
</dbReference>
<dbReference type="KEGG" id="kaf:KAFR_0H00310"/>
<evidence type="ECO:0000259" key="14">
    <source>
        <dbReference type="PROSITE" id="PS51192"/>
    </source>
</evidence>
<evidence type="ECO:0000256" key="9">
    <source>
        <dbReference type="ARBA" id="ARBA00023242"/>
    </source>
</evidence>
<feature type="compositionally biased region" description="Basic and acidic residues" evidence="13">
    <location>
        <begin position="325"/>
        <end position="335"/>
    </location>
</feature>
<dbReference type="Gene3D" id="3.40.50.300">
    <property type="entry name" value="P-loop containing nucleotide triphosphate hydrolases"/>
    <property type="match status" value="2"/>
</dbReference>
<dbReference type="EMBL" id="HE650828">
    <property type="protein sequence ID" value="CCF59440.1"/>
    <property type="molecule type" value="Genomic_DNA"/>
</dbReference>
<evidence type="ECO:0000256" key="6">
    <source>
        <dbReference type="ARBA" id="ARBA00022806"/>
    </source>
</evidence>
<keyword evidence="17" id="KW-1185">Reference proteome</keyword>
<dbReference type="SMART" id="SM00847">
    <property type="entry name" value="HA2"/>
    <property type="match status" value="1"/>
</dbReference>
<dbReference type="InterPro" id="IPR002464">
    <property type="entry name" value="DNA/RNA_helicase_DEAH_CS"/>
</dbReference>
<dbReference type="GeneID" id="13887437"/>
<dbReference type="GO" id="GO:0005524">
    <property type="term" value="F:ATP binding"/>
    <property type="evidence" value="ECO:0007669"/>
    <property type="project" value="UniProtKB-KW"/>
</dbReference>
<evidence type="ECO:0000256" key="5">
    <source>
        <dbReference type="ARBA" id="ARBA00022801"/>
    </source>
</evidence>
<dbReference type="FunCoup" id="H2AYN4">
    <property type="interactions" value="901"/>
</dbReference>
<protein>
    <recommendedName>
        <fullName evidence="12">Pre-mRNA-splicing factor ATP-dependent RNA helicase PRP16</fullName>
        <ecNumber evidence="2">3.6.4.13</ecNumber>
    </recommendedName>
</protein>
<dbReference type="PANTHER" id="PTHR18934">
    <property type="entry name" value="ATP-DEPENDENT RNA HELICASE"/>
    <property type="match status" value="1"/>
</dbReference>
<dbReference type="HOGENOM" id="CLU_001832_6_3_1"/>
<feature type="region of interest" description="Disordered" evidence="13">
    <location>
        <begin position="139"/>
        <end position="158"/>
    </location>
</feature>
<dbReference type="GO" id="GO:0000378">
    <property type="term" value="P:RNA exon ligation"/>
    <property type="evidence" value="ECO:0007669"/>
    <property type="project" value="EnsemblFungi"/>
</dbReference>
<sequence>MSKEQDLIDCVQKHTSSNVTPNFLDTLRRISAKNSTNVQGFIDSSKALGKFEGEESFLAELHCKLLNNETTSTGSKVAAKKRKVRLSYMNEGDDEEDDDGNEDFIVNPFLTKESPKVKSTSQIKFKKLDRGDAQRLKEYASPSVSSKVIPKPSTKNDQTSILNRFIPGRPKMGRNDTISETDREWYNYDDDYGNPVPQEESFISELQFKRPHLTSDIDVSNIHTQVQVDSLSINERKEWIPQFLKVYTQERNISDSTILGSLAEQNAQDGLINPFKKPDGQFAINARKGSKLVNFKRISKEQRAKAKESTAVAGTQLGNLLGLKESHEKREEDTTQHTTFENTPEDIESTRRSLPAFKVRSDLLTMIRDNQISIIIGETGSGKTTQLAQYLYEDGFCSGGRLIGITQPRRVAAMSVANRVALEMNVQLGEEVGYSIRFEDYTSPKTRLKFMTDGILLRETLLDPELEKYGCIIIDEAHERSLNTDIMIGILRNLLVKRRDLKLIVTSATMNAAKFSEFFGNAPQFTIPGRTYPVDIIYSKNLVNDYVEAAVTEAVKIHLSNKISSGDILIFMTGQEDIEVCMDLIKEKLTEVYSKKFGISKFEEISDLEIFPLYSALPPALQNKIFRKLDDSRRKIVIATNIAETSLTIDGIRYVVDCGYSKLKVYNPRIGLDSLAITPISRANANQRSGRAGRTSTGVAYRLYTEETLETEMYVSTIPELQRTSLQNTILLLKSLGVKDVLSFPLMDSPPLQTLLASLYDLWLINAIDNFGNLTSLGKLMSKFPLQPSLARILITASYNDCSEEMLTIVSMLSVPQVFQRPKQREKEADLARSKFFVPGSDHLTLLNVYSQWKQNKFSSQWCTKNFVQYRAMCKAHDIREQLVKIMGKNKVLLTSSGTDWTIVKKCICSGFAHQAAKLSGLGKYVHMKTGMDVQLHPTSTLFGLGDPPSYVVYNELLMTSKEYICCVTAVDPFWLVESGPLLYGIRRIDDDSSYHQSFALMQHKTGNDHAREKRQRDDIEREINRCLEKRTQMIIQLQQDNKKAESLLKREHLDRTKLDGTGSFRIGLKKGDLPEYWWVYVFNTYD</sequence>
<dbReference type="GO" id="GO:0016787">
    <property type="term" value="F:hydrolase activity"/>
    <property type="evidence" value="ECO:0007669"/>
    <property type="project" value="UniProtKB-KW"/>
</dbReference>
<feature type="region of interest" description="Disordered" evidence="13">
    <location>
        <begin position="325"/>
        <end position="351"/>
    </location>
</feature>
<dbReference type="GO" id="GO:0003723">
    <property type="term" value="F:RNA binding"/>
    <property type="evidence" value="ECO:0007669"/>
    <property type="project" value="TreeGrafter"/>
</dbReference>
<keyword evidence="4" id="KW-0547">Nucleotide-binding</keyword>
<evidence type="ECO:0000256" key="10">
    <source>
        <dbReference type="ARBA" id="ARBA00038040"/>
    </source>
</evidence>
<dbReference type="Gene3D" id="1.20.120.1080">
    <property type="match status" value="1"/>
</dbReference>
<dbReference type="Pfam" id="PF04408">
    <property type="entry name" value="WHD_HA2"/>
    <property type="match status" value="1"/>
</dbReference>
<dbReference type="eggNOG" id="KOG0924">
    <property type="taxonomic scope" value="Eukaryota"/>
</dbReference>
<evidence type="ECO:0000256" key="1">
    <source>
        <dbReference type="ARBA" id="ARBA00004123"/>
    </source>
</evidence>
<dbReference type="RefSeq" id="XP_003958575.1">
    <property type="nucleotide sequence ID" value="XM_003958526.1"/>
</dbReference>
<evidence type="ECO:0000256" key="8">
    <source>
        <dbReference type="ARBA" id="ARBA00023187"/>
    </source>
</evidence>
<dbReference type="OrthoDB" id="10253254at2759"/>
<dbReference type="PROSITE" id="PS51192">
    <property type="entry name" value="HELICASE_ATP_BIND_1"/>
    <property type="match status" value="1"/>
</dbReference>
<evidence type="ECO:0000256" key="12">
    <source>
        <dbReference type="ARBA" id="ARBA00070009"/>
    </source>
</evidence>
<keyword evidence="3" id="KW-0507">mRNA processing</keyword>
<dbReference type="PANTHER" id="PTHR18934:SF91">
    <property type="entry name" value="PRE-MRNA-SPLICING FACTOR ATP-DEPENDENT RNA HELICASE PRP16"/>
    <property type="match status" value="1"/>
</dbReference>
<dbReference type="InterPro" id="IPR007502">
    <property type="entry name" value="Helicase-assoc_dom"/>
</dbReference>
<dbReference type="PROSITE" id="PS51194">
    <property type="entry name" value="HELICASE_CTER"/>
    <property type="match status" value="1"/>
</dbReference>
<name>H2AYN4_KAZAF</name>
<reference evidence="16 17" key="1">
    <citation type="journal article" date="2011" name="Proc. Natl. Acad. Sci. U.S.A.">
        <title>Evolutionary erosion of yeast sex chromosomes by mating-type switching accidents.</title>
        <authorList>
            <person name="Gordon J.L."/>
            <person name="Armisen D."/>
            <person name="Proux-Wera E."/>
            <person name="Oheigeartaigh S.S."/>
            <person name="Byrne K.P."/>
            <person name="Wolfe K.H."/>
        </authorList>
    </citation>
    <scope>NUCLEOTIDE SEQUENCE [LARGE SCALE GENOMIC DNA]</scope>
    <source>
        <strain evidence="17">ATCC 22294 / BCRC 22015 / CBS 2517 / CECT 1963 / NBRC 1671 / NRRL Y-8276</strain>
    </source>
</reference>
<dbReference type="SUPFAM" id="SSF52540">
    <property type="entry name" value="P-loop containing nucleoside triphosphate hydrolases"/>
    <property type="match status" value="1"/>
</dbReference>
<keyword evidence="5" id="KW-0378">Hydrolase</keyword>
<dbReference type="GO" id="GO:0071007">
    <property type="term" value="C:U2-type catalytic step 2 spliceosome"/>
    <property type="evidence" value="ECO:0007669"/>
    <property type="project" value="EnsemblFungi"/>
</dbReference>
<feature type="domain" description="Helicase C-terminal" evidence="15">
    <location>
        <begin position="542"/>
        <end position="737"/>
    </location>
</feature>
<feature type="domain" description="Helicase ATP-binding" evidence="14">
    <location>
        <begin position="364"/>
        <end position="528"/>
    </location>
</feature>
<dbReference type="SMART" id="SM00490">
    <property type="entry name" value="HELICc"/>
    <property type="match status" value="1"/>
</dbReference>
<dbReference type="GO" id="GO:0000386">
    <property type="term" value="F:second spliceosomal transesterification activity"/>
    <property type="evidence" value="ECO:0007669"/>
    <property type="project" value="EnsemblFungi"/>
</dbReference>
<evidence type="ECO:0000313" key="17">
    <source>
        <dbReference type="Proteomes" id="UP000005220"/>
    </source>
</evidence>
<evidence type="ECO:0000256" key="4">
    <source>
        <dbReference type="ARBA" id="ARBA00022741"/>
    </source>
</evidence>
<dbReference type="EC" id="3.6.4.13" evidence="2"/>
<evidence type="ECO:0000256" key="7">
    <source>
        <dbReference type="ARBA" id="ARBA00022840"/>
    </source>
</evidence>
<evidence type="ECO:0000259" key="15">
    <source>
        <dbReference type="PROSITE" id="PS51194"/>
    </source>
</evidence>
<dbReference type="FunFam" id="3.40.50.300:FF:000615">
    <property type="entry name" value="pre-mRNA-splicing factor ATP-dependent RNA helicase DEAH7"/>
    <property type="match status" value="1"/>
</dbReference>